<evidence type="ECO:0000313" key="3">
    <source>
        <dbReference type="EMBL" id="NYG56764.1"/>
    </source>
</evidence>
<gene>
    <name evidence="3" type="ORF">BJ989_003068</name>
</gene>
<evidence type="ECO:0000313" key="4">
    <source>
        <dbReference type="Proteomes" id="UP000544110"/>
    </source>
</evidence>
<evidence type="ECO:0000256" key="1">
    <source>
        <dbReference type="SAM" id="MobiDB-lite"/>
    </source>
</evidence>
<name>A0A7Y9RWU2_9ACTN</name>
<keyword evidence="2" id="KW-0812">Transmembrane</keyword>
<sequence>MTAPSRSHLLRGAAGLLVLVGLAVLTWAGWSASPFYAPFDPRHPCLVDGLCDPAVVDEAQRTWWTRTAVAGVLVAVGVVVAVLSRPGRAAPEAGAPEVGRRPRSLARRAVAAGLVVGGLTALGALPLTLATLAAPQLGVAVAAWLVLSQTWVLDWWAASAGPLATRPRARLAGAAAVAGTAWLAGVAVAVLVGRDLLVGDEGVPVDGLVLALLALVVVDGLVAGLLAAALLALAGRGAQPTAYAGSVPSPRRDRDHDRDDRRDHGRDVDRGAGRGEAGTASRRRGAAGDQRSE</sequence>
<feature type="transmembrane region" description="Helical" evidence="2">
    <location>
        <begin position="105"/>
        <end position="125"/>
    </location>
</feature>
<keyword evidence="2" id="KW-1133">Transmembrane helix</keyword>
<feature type="compositionally biased region" description="Basic and acidic residues" evidence="1">
    <location>
        <begin position="250"/>
        <end position="273"/>
    </location>
</feature>
<organism evidence="3 4">
    <name type="scientific">Nocardioides perillae</name>
    <dbReference type="NCBI Taxonomy" id="1119534"/>
    <lineage>
        <taxon>Bacteria</taxon>
        <taxon>Bacillati</taxon>
        <taxon>Actinomycetota</taxon>
        <taxon>Actinomycetes</taxon>
        <taxon>Propionibacteriales</taxon>
        <taxon>Nocardioidaceae</taxon>
        <taxon>Nocardioides</taxon>
    </lineage>
</organism>
<dbReference type="AlphaFoldDB" id="A0A7Y9RWU2"/>
<dbReference type="RefSeq" id="WP_179518967.1">
    <property type="nucleotide sequence ID" value="NZ_JACCAC010000001.1"/>
</dbReference>
<comment type="caution">
    <text evidence="3">The sequence shown here is derived from an EMBL/GenBank/DDBJ whole genome shotgun (WGS) entry which is preliminary data.</text>
</comment>
<keyword evidence="4" id="KW-1185">Reference proteome</keyword>
<proteinExistence type="predicted"/>
<reference evidence="3 4" key="1">
    <citation type="submission" date="2020-07" db="EMBL/GenBank/DDBJ databases">
        <title>Sequencing the genomes of 1000 actinobacteria strains.</title>
        <authorList>
            <person name="Klenk H.-P."/>
        </authorList>
    </citation>
    <scope>NUCLEOTIDE SEQUENCE [LARGE SCALE GENOMIC DNA]</scope>
    <source>
        <strain evidence="3 4">DSM 24552</strain>
    </source>
</reference>
<feature type="transmembrane region" description="Helical" evidence="2">
    <location>
        <begin position="169"/>
        <end position="192"/>
    </location>
</feature>
<feature type="transmembrane region" description="Helical" evidence="2">
    <location>
        <begin position="212"/>
        <end position="233"/>
    </location>
</feature>
<dbReference type="Proteomes" id="UP000544110">
    <property type="component" value="Unassembled WGS sequence"/>
</dbReference>
<accession>A0A7Y9RWU2</accession>
<feature type="transmembrane region" description="Helical" evidence="2">
    <location>
        <begin position="12"/>
        <end position="30"/>
    </location>
</feature>
<feature type="transmembrane region" description="Helical" evidence="2">
    <location>
        <begin position="137"/>
        <end position="157"/>
    </location>
</feature>
<evidence type="ECO:0000256" key="2">
    <source>
        <dbReference type="SAM" id="Phobius"/>
    </source>
</evidence>
<feature type="region of interest" description="Disordered" evidence="1">
    <location>
        <begin position="240"/>
        <end position="293"/>
    </location>
</feature>
<feature type="transmembrane region" description="Helical" evidence="2">
    <location>
        <begin position="63"/>
        <end position="84"/>
    </location>
</feature>
<keyword evidence="2" id="KW-0472">Membrane</keyword>
<dbReference type="EMBL" id="JACCAC010000001">
    <property type="protein sequence ID" value="NYG56764.1"/>
    <property type="molecule type" value="Genomic_DNA"/>
</dbReference>
<protein>
    <submittedName>
        <fullName evidence="3">Uncharacterized protein</fullName>
    </submittedName>
</protein>